<proteinExistence type="predicted"/>
<organism evidence="1 2">
    <name type="scientific">Cinara cedri</name>
    <dbReference type="NCBI Taxonomy" id="506608"/>
    <lineage>
        <taxon>Eukaryota</taxon>
        <taxon>Metazoa</taxon>
        <taxon>Ecdysozoa</taxon>
        <taxon>Arthropoda</taxon>
        <taxon>Hexapoda</taxon>
        <taxon>Insecta</taxon>
        <taxon>Pterygota</taxon>
        <taxon>Neoptera</taxon>
        <taxon>Paraneoptera</taxon>
        <taxon>Hemiptera</taxon>
        <taxon>Sternorrhyncha</taxon>
        <taxon>Aphidomorpha</taxon>
        <taxon>Aphidoidea</taxon>
        <taxon>Aphididae</taxon>
        <taxon>Lachninae</taxon>
        <taxon>Cinara</taxon>
    </lineage>
</organism>
<evidence type="ECO:0000313" key="1">
    <source>
        <dbReference type="EMBL" id="VVC27327.1"/>
    </source>
</evidence>
<evidence type="ECO:0000313" key="2">
    <source>
        <dbReference type="Proteomes" id="UP000325440"/>
    </source>
</evidence>
<sequence>DDYSETLKCGSNLSYLVPKFILNLKPYSDINLGLRPSNDVYVKTFVLQYKSSRGLANHTVMWIAKAKYLSLPVDPYDLVGIITQHYLTPL</sequence>
<reference evidence="1 2" key="1">
    <citation type="submission" date="2019-08" db="EMBL/GenBank/DDBJ databases">
        <authorList>
            <person name="Alioto T."/>
            <person name="Alioto T."/>
            <person name="Gomez Garrido J."/>
        </authorList>
    </citation>
    <scope>NUCLEOTIDE SEQUENCE [LARGE SCALE GENOMIC DNA]</scope>
</reference>
<feature type="non-terminal residue" evidence="1">
    <location>
        <position position="90"/>
    </location>
</feature>
<gene>
    <name evidence="1" type="ORF">CINCED_3A025496</name>
</gene>
<name>A0A5E4MAB8_9HEMI</name>
<dbReference type="EMBL" id="CABPRJ010000090">
    <property type="protein sequence ID" value="VVC27327.1"/>
    <property type="molecule type" value="Genomic_DNA"/>
</dbReference>
<protein>
    <submittedName>
        <fullName evidence="1">Uncharacterized protein</fullName>
    </submittedName>
</protein>
<feature type="non-terminal residue" evidence="1">
    <location>
        <position position="1"/>
    </location>
</feature>
<dbReference type="AlphaFoldDB" id="A0A5E4MAB8"/>
<keyword evidence="2" id="KW-1185">Reference proteome</keyword>
<accession>A0A5E4MAB8</accession>
<dbReference type="Proteomes" id="UP000325440">
    <property type="component" value="Unassembled WGS sequence"/>
</dbReference>